<dbReference type="RefSeq" id="WP_044366383.1">
    <property type="nucleotide sequence ID" value="NZ_JRKI01000029.1"/>
</dbReference>
<dbReference type="Gene3D" id="1.20.140.10">
    <property type="entry name" value="Butyryl-CoA Dehydrogenase, subunit A, domain 3"/>
    <property type="match status" value="2"/>
</dbReference>
<dbReference type="InterPro" id="IPR012258">
    <property type="entry name" value="Acyl-CoA_oxidase"/>
</dbReference>
<proteinExistence type="inferred from homology"/>
<evidence type="ECO:0000256" key="3">
    <source>
        <dbReference type="ARBA" id="ARBA00022630"/>
    </source>
</evidence>
<dbReference type="GO" id="GO:0071949">
    <property type="term" value="F:FAD binding"/>
    <property type="evidence" value="ECO:0007669"/>
    <property type="project" value="InterPro"/>
</dbReference>
<dbReference type="InterPro" id="IPR036250">
    <property type="entry name" value="AcylCo_DH-like_C"/>
</dbReference>
<evidence type="ECO:0000256" key="2">
    <source>
        <dbReference type="ARBA" id="ARBA00006288"/>
    </source>
</evidence>
<evidence type="ECO:0000313" key="9">
    <source>
        <dbReference type="Proteomes" id="UP000032458"/>
    </source>
</evidence>
<evidence type="ECO:0000259" key="7">
    <source>
        <dbReference type="Pfam" id="PF22924"/>
    </source>
</evidence>
<dbReference type="PANTHER" id="PTHR10909:SF382">
    <property type="entry name" value="ACYL-COENZYME A OXIDASE"/>
    <property type="match status" value="1"/>
</dbReference>
<accession>A0A0D7CIY2</accession>
<evidence type="ECO:0000256" key="5">
    <source>
        <dbReference type="ARBA" id="ARBA00023002"/>
    </source>
</evidence>
<dbReference type="GO" id="GO:0005504">
    <property type="term" value="F:fatty acid binding"/>
    <property type="evidence" value="ECO:0007669"/>
    <property type="project" value="TreeGrafter"/>
</dbReference>
<evidence type="ECO:0000256" key="4">
    <source>
        <dbReference type="ARBA" id="ARBA00022827"/>
    </source>
</evidence>
<dbReference type="AlphaFoldDB" id="A0A0D7CIY2"/>
<feature type="domain" description="Acyl-CoA oxidase C-alpha1" evidence="7">
    <location>
        <begin position="280"/>
        <end position="436"/>
    </location>
</feature>
<organism evidence="8 9">
    <name type="scientific">Streptomyces natalensis ATCC 27448</name>
    <dbReference type="NCBI Taxonomy" id="1240678"/>
    <lineage>
        <taxon>Bacteria</taxon>
        <taxon>Bacillati</taxon>
        <taxon>Actinomycetota</taxon>
        <taxon>Actinomycetes</taxon>
        <taxon>Kitasatosporales</taxon>
        <taxon>Streptomycetaceae</taxon>
        <taxon>Streptomyces</taxon>
    </lineage>
</organism>
<dbReference type="InterPro" id="IPR055060">
    <property type="entry name" value="ACOX_C_alpha1"/>
</dbReference>
<evidence type="ECO:0000259" key="6">
    <source>
        <dbReference type="Pfam" id="PF01756"/>
    </source>
</evidence>
<comment type="caution">
    <text evidence="8">The sequence shown here is derived from an EMBL/GenBank/DDBJ whole genome shotgun (WGS) entry which is preliminary data.</text>
</comment>
<dbReference type="GO" id="GO:0033540">
    <property type="term" value="P:fatty acid beta-oxidation using acyl-CoA oxidase"/>
    <property type="evidence" value="ECO:0007669"/>
    <property type="project" value="TreeGrafter"/>
</dbReference>
<dbReference type="Gene3D" id="2.40.110.10">
    <property type="entry name" value="Butyryl-CoA Dehydrogenase, subunit A, domain 2"/>
    <property type="match status" value="1"/>
</dbReference>
<keyword evidence="3" id="KW-0285">Flavoprotein</keyword>
<dbReference type="EMBL" id="JRKI01000029">
    <property type="protein sequence ID" value="KIZ16184.1"/>
    <property type="molecule type" value="Genomic_DNA"/>
</dbReference>
<dbReference type="GO" id="GO:0003997">
    <property type="term" value="F:acyl-CoA oxidase activity"/>
    <property type="evidence" value="ECO:0007669"/>
    <property type="project" value="InterPro"/>
</dbReference>
<dbReference type="Pfam" id="PF22924">
    <property type="entry name" value="ACOX_C_alpha1"/>
    <property type="match status" value="1"/>
</dbReference>
<evidence type="ECO:0000256" key="1">
    <source>
        <dbReference type="ARBA" id="ARBA00001974"/>
    </source>
</evidence>
<name>A0A0D7CIY2_9ACTN</name>
<dbReference type="PANTHER" id="PTHR10909">
    <property type="entry name" value="ELECTRON TRANSPORT OXIDOREDUCTASE"/>
    <property type="match status" value="1"/>
</dbReference>
<dbReference type="InterPro" id="IPR009100">
    <property type="entry name" value="AcylCoA_DH/oxidase_NM_dom_sf"/>
</dbReference>
<dbReference type="SUPFAM" id="SSF47203">
    <property type="entry name" value="Acyl-CoA dehydrogenase C-terminal domain-like"/>
    <property type="match status" value="2"/>
</dbReference>
<keyword evidence="5" id="KW-0560">Oxidoreductase</keyword>
<dbReference type="GO" id="GO:0055088">
    <property type="term" value="P:lipid homeostasis"/>
    <property type="evidence" value="ECO:0007669"/>
    <property type="project" value="TreeGrafter"/>
</dbReference>
<dbReference type="PATRIC" id="fig|1240678.4.peg.5021"/>
<sequence length="622" mass="65514">MTTHLPPRGELTEIVGGTRSDALRHRLLLTLAEDAPAAAGCGDRALRVHRRLRRIAQILPPVGELFRDPEQLAVLSECVALVDPPLYMAVLSHYALCLGSVVTLAGDPARLGRQGEALASARAKGVFLVTEIGDASSHLGIRTTARFDPASGEFVLQTPDARAAKFSAVGSPRTPQTAVVCARVVTGGTDRGVFSFVVDLSDENGPLPGVEISRSLEVPALPLDYALVRFHGVRLRPEQWLCDGARIAADGAFHDPLGSPDARLQRTLCVGQILWATLPSAMAAMARESSVQALRFSARRRAHGRLAPGAKVLDCRTQQHALLGCLAESFALTCAGRTAREIWTRSRTAPGAPAPGAQRANGMAFAPWTAVDRPLAVLKALSVRGTARVAAECQHRCGLAGFLHPNMLGGYHGFAHAFESAGGDSQLILLDAGRALAQEAGRSNGRAHGTGTPLPDVPVDHPGWWLATTRAQETRLADALHQALRARAGATGLELWNPLLDAARGLGEAYGSRLMAEAVAGVLEAVHDPGLLAVLRPLATLYGAVEARRLSGPLQATGVLDAATVRTLPAVLDRLCDRLLPHLPLLEDAMGAPSGAVSAPLGADDYAAALSASLNWLPERPS</sequence>
<reference evidence="8 9" key="1">
    <citation type="submission" date="2014-09" db="EMBL/GenBank/DDBJ databases">
        <title>Draft genome sequence of Streptomyces natalensis ATCC 27448, producer of the antifungal pimaricin.</title>
        <authorList>
            <person name="Mendes M.V."/>
            <person name="Beites T."/>
            <person name="Pires S."/>
            <person name="Santos C.L."/>
            <person name="Moradas-Ferreira P."/>
        </authorList>
    </citation>
    <scope>NUCLEOTIDE SEQUENCE [LARGE SCALE GENOMIC DNA]</scope>
    <source>
        <strain evidence="8 9">ATCC 27448</strain>
    </source>
</reference>
<protein>
    <submittedName>
        <fullName evidence="8">Uncharacterized protein</fullName>
    </submittedName>
</protein>
<dbReference type="InterPro" id="IPR046373">
    <property type="entry name" value="Acyl-CoA_Oxase/DH_mid-dom_sf"/>
</dbReference>
<dbReference type="InterPro" id="IPR002655">
    <property type="entry name" value="Acyl-CoA_oxidase_C"/>
</dbReference>
<evidence type="ECO:0000313" key="8">
    <source>
        <dbReference type="EMBL" id="KIZ16184.1"/>
    </source>
</evidence>
<keyword evidence="9" id="KW-1185">Reference proteome</keyword>
<feature type="domain" description="Acyl-CoA oxidase C-terminal" evidence="6">
    <location>
        <begin position="477"/>
        <end position="605"/>
    </location>
</feature>
<comment type="similarity">
    <text evidence="2">Belongs to the acyl-CoA oxidase family.</text>
</comment>
<dbReference type="SUPFAM" id="SSF56645">
    <property type="entry name" value="Acyl-CoA dehydrogenase NM domain-like"/>
    <property type="match status" value="1"/>
</dbReference>
<gene>
    <name evidence="8" type="ORF">SNA_23585</name>
</gene>
<dbReference type="Pfam" id="PF01756">
    <property type="entry name" value="ACOX"/>
    <property type="match status" value="1"/>
</dbReference>
<dbReference type="Proteomes" id="UP000032458">
    <property type="component" value="Unassembled WGS sequence"/>
</dbReference>
<keyword evidence="4" id="KW-0274">FAD</keyword>
<comment type="cofactor">
    <cofactor evidence="1">
        <name>FAD</name>
        <dbReference type="ChEBI" id="CHEBI:57692"/>
    </cofactor>
</comment>